<dbReference type="InterPro" id="IPR044783">
    <property type="entry name" value="PHYL"/>
</dbReference>
<proteinExistence type="predicted"/>
<dbReference type="EMBL" id="JBBPBN010000069">
    <property type="protein sequence ID" value="KAK8985270.1"/>
    <property type="molecule type" value="Genomic_DNA"/>
</dbReference>
<gene>
    <name evidence="2" type="ORF">V6N11_068537</name>
</gene>
<sequence>MGLNKNTVNCCCVSRGHRTLYEYCGGDHEIENMAVLCLERTLSFHKWYFETIGKRTFGFLFEDGCVYFAIADEDVENHDHAGLSPSPSNANAQLEAAGSTKAPLLRKPSKQEKMNKDHLIAAEDSELEEHRKSTDRGVKIDSTAADSINQNRASSLITLQKNLVSTRIRPGYEHP</sequence>
<name>A0ABR2PA32_9ROSI</name>
<feature type="compositionally biased region" description="Basic and acidic residues" evidence="1">
    <location>
        <begin position="109"/>
        <end position="121"/>
    </location>
</feature>
<evidence type="ECO:0000256" key="1">
    <source>
        <dbReference type="SAM" id="MobiDB-lite"/>
    </source>
</evidence>
<reference evidence="2 3" key="1">
    <citation type="journal article" date="2024" name="G3 (Bethesda)">
        <title>Genome assembly of Hibiscus sabdariffa L. provides insights into metabolisms of medicinal natural products.</title>
        <authorList>
            <person name="Kim T."/>
        </authorList>
    </citation>
    <scope>NUCLEOTIDE SEQUENCE [LARGE SCALE GENOMIC DNA]</scope>
    <source>
        <strain evidence="2">TK-2024</strain>
        <tissue evidence="2">Old leaves</tissue>
    </source>
</reference>
<comment type="caution">
    <text evidence="2">The sequence shown here is derived from an EMBL/GenBank/DDBJ whole genome shotgun (WGS) entry which is preliminary data.</text>
</comment>
<feature type="region of interest" description="Disordered" evidence="1">
    <location>
        <begin position="79"/>
        <end position="144"/>
    </location>
</feature>
<evidence type="ECO:0000313" key="2">
    <source>
        <dbReference type="EMBL" id="KAK8985270.1"/>
    </source>
</evidence>
<dbReference type="PANTHER" id="PTHR47461">
    <property type="entry name" value="PHYTOLONGIN PHYL1.2"/>
    <property type="match status" value="1"/>
</dbReference>
<protein>
    <submittedName>
        <fullName evidence="2">Uncharacterized protein</fullName>
    </submittedName>
</protein>
<dbReference type="InterPro" id="IPR011012">
    <property type="entry name" value="Longin-like_dom_sf"/>
</dbReference>
<feature type="compositionally biased region" description="Basic and acidic residues" evidence="1">
    <location>
        <begin position="128"/>
        <end position="139"/>
    </location>
</feature>
<organism evidence="2 3">
    <name type="scientific">Hibiscus sabdariffa</name>
    <name type="common">roselle</name>
    <dbReference type="NCBI Taxonomy" id="183260"/>
    <lineage>
        <taxon>Eukaryota</taxon>
        <taxon>Viridiplantae</taxon>
        <taxon>Streptophyta</taxon>
        <taxon>Embryophyta</taxon>
        <taxon>Tracheophyta</taxon>
        <taxon>Spermatophyta</taxon>
        <taxon>Magnoliopsida</taxon>
        <taxon>eudicotyledons</taxon>
        <taxon>Gunneridae</taxon>
        <taxon>Pentapetalae</taxon>
        <taxon>rosids</taxon>
        <taxon>malvids</taxon>
        <taxon>Malvales</taxon>
        <taxon>Malvaceae</taxon>
        <taxon>Malvoideae</taxon>
        <taxon>Hibiscus</taxon>
    </lineage>
</organism>
<dbReference type="SUPFAM" id="SSF64356">
    <property type="entry name" value="SNARE-like"/>
    <property type="match status" value="1"/>
</dbReference>
<evidence type="ECO:0000313" key="3">
    <source>
        <dbReference type="Proteomes" id="UP001396334"/>
    </source>
</evidence>
<dbReference type="Gene3D" id="3.30.450.50">
    <property type="entry name" value="Longin domain"/>
    <property type="match status" value="1"/>
</dbReference>
<dbReference type="PANTHER" id="PTHR47461:SF1">
    <property type="entry name" value="PHYTOLONGIN PHYL1.2"/>
    <property type="match status" value="1"/>
</dbReference>
<accession>A0ABR2PA32</accession>
<keyword evidence="3" id="KW-1185">Reference proteome</keyword>
<dbReference type="Proteomes" id="UP001396334">
    <property type="component" value="Unassembled WGS sequence"/>
</dbReference>